<protein>
    <submittedName>
        <fullName evidence="1">Uncharacterized protein</fullName>
    </submittedName>
</protein>
<proteinExistence type="predicted"/>
<gene>
    <name evidence="1" type="ordered locus">BCQ_1045</name>
</gene>
<evidence type="ECO:0000313" key="2">
    <source>
        <dbReference type="Proteomes" id="UP000000441"/>
    </source>
</evidence>
<dbReference type="KEGG" id="bcq:BCQ_1045"/>
<dbReference type="EMBL" id="CP000227">
    <property type="protein sequence ID" value="ACM11475.1"/>
    <property type="molecule type" value="Genomic_DNA"/>
</dbReference>
<name>B9ISB3_BACCQ</name>
<sequence>MALMIVKHTSSRCQQAKVYSAFLKTVDGRLCPTESAKKEYTSTSLTSSLFPLIVTSRKSSIWNSGVNNTILVVLFGSKETKVREISTNSF</sequence>
<dbReference type="AlphaFoldDB" id="B9ISB3"/>
<reference evidence="1 2" key="1">
    <citation type="journal article" date="2009" name="J. Bacteriol.">
        <title>Complete genome sequence of the extremophilic Bacillus cereus strain Q1 with industrial applications.</title>
        <authorList>
            <person name="Xiong Z."/>
            <person name="Jiang Y."/>
            <person name="Qi D."/>
            <person name="Lu H."/>
            <person name="Yang F."/>
            <person name="Yang J."/>
            <person name="Chen L."/>
            <person name="Sun L."/>
            <person name="Xu X."/>
            <person name="Xue Y."/>
            <person name="Zhu Y."/>
            <person name="Jin Q."/>
        </authorList>
    </citation>
    <scope>NUCLEOTIDE SEQUENCE [LARGE SCALE GENOMIC DNA]</scope>
    <source>
        <strain evidence="1 2">Q1</strain>
    </source>
</reference>
<dbReference type="Proteomes" id="UP000000441">
    <property type="component" value="Chromosome"/>
</dbReference>
<dbReference type="HOGENOM" id="CLU_2434679_0_0_9"/>
<evidence type="ECO:0000313" key="1">
    <source>
        <dbReference type="EMBL" id="ACM11475.1"/>
    </source>
</evidence>
<organism evidence="1 2">
    <name type="scientific">Bacillus cereus (strain Q1)</name>
    <dbReference type="NCBI Taxonomy" id="361100"/>
    <lineage>
        <taxon>Bacteria</taxon>
        <taxon>Bacillati</taxon>
        <taxon>Bacillota</taxon>
        <taxon>Bacilli</taxon>
        <taxon>Bacillales</taxon>
        <taxon>Bacillaceae</taxon>
        <taxon>Bacillus</taxon>
        <taxon>Bacillus cereus group</taxon>
    </lineage>
</organism>
<accession>B9ISB3</accession>